<sequence>MNRIELYDTTLRDGAQTWGITFSLDDKLRIAQKLDEIGIDLIEGGYPGSNPKDRRFFKLAREIPFKNARVVAFGSTCRSDLSPDKDPQIASLIETGTEIVTIVGKSWDLHVREILAIPLDRNLQMICDSIAYLRDHFSRVIFDAEHFFDGFKRNPEYALQTLRSAESGGAAALVLCDTNGGCLPSEIYEIVRQLKKLISVPLGIHAHNDSETAVANSLAAIESGAVHVQGTINGIGERCGNANLISIIPALALKMRRLEAHAERLRLLKHVSEFVDEMANRTPLKSQPYVGASAFAHKGGLHTSAVIKNTVAYEHIDPRLVGNARIFPMSEQAGRAALVQKAAHYGIELKSEDPRVNEILKTIKDLEARGAHYEVADGSFELLMKRMLGLHKKFFSLHGFHVSNMKRQGDTKTYSDAVIRVVVGEKMEFSAAEGNGPVNALDQAFRKALEAFYPCVSEVRLTDFKVRVLEGTSGTGATVRVLIESTDGEKVWWTVGFSQNVIQASWDALVDSIDYKLQKDLVSLRQ</sequence>
<evidence type="ECO:0000259" key="10">
    <source>
        <dbReference type="PROSITE" id="PS50991"/>
    </source>
</evidence>
<evidence type="ECO:0000256" key="8">
    <source>
        <dbReference type="NCBIfam" id="TIGR00977"/>
    </source>
</evidence>
<dbReference type="Pfam" id="PF00682">
    <property type="entry name" value="HMGL-like"/>
    <property type="match status" value="1"/>
</dbReference>
<dbReference type="InterPro" id="IPR054691">
    <property type="entry name" value="LeuA/HCS_post-cat"/>
</dbReference>
<evidence type="ECO:0000313" key="11">
    <source>
        <dbReference type="EMBL" id="MBI5250841.1"/>
    </source>
</evidence>
<evidence type="ECO:0000313" key="12">
    <source>
        <dbReference type="Proteomes" id="UP000807825"/>
    </source>
</evidence>
<feature type="domain" description="Pyruvate carboxyltransferase" evidence="10">
    <location>
        <begin position="4"/>
        <end position="268"/>
    </location>
</feature>
<keyword evidence="3" id="KW-0028">Amino-acid biosynthesis</keyword>
<keyword evidence="5 9" id="KW-0808">Transferase</keyword>
<dbReference type="Gene3D" id="3.20.20.70">
    <property type="entry name" value="Aldolase class I"/>
    <property type="match status" value="1"/>
</dbReference>
<comment type="caution">
    <text evidence="11">The sequence shown here is derived from an EMBL/GenBank/DDBJ whole genome shotgun (WGS) entry which is preliminary data.</text>
</comment>
<dbReference type="GO" id="GO:0009098">
    <property type="term" value="P:L-leucine biosynthetic process"/>
    <property type="evidence" value="ECO:0007669"/>
    <property type="project" value="InterPro"/>
</dbReference>
<dbReference type="GO" id="GO:0043714">
    <property type="term" value="F:(R)-citramalate synthase activity"/>
    <property type="evidence" value="ECO:0007669"/>
    <property type="project" value="UniProtKB-UniRule"/>
</dbReference>
<comment type="similarity">
    <text evidence="2 9">Belongs to the alpha-IPM synthase/homocitrate synthase family.</text>
</comment>
<dbReference type="Gene3D" id="1.10.238.260">
    <property type="match status" value="1"/>
</dbReference>
<reference evidence="11" key="1">
    <citation type="submission" date="2020-07" db="EMBL/GenBank/DDBJ databases">
        <title>Huge and variable diversity of episymbiotic CPR bacteria and DPANN archaea in groundwater ecosystems.</title>
        <authorList>
            <person name="He C.Y."/>
            <person name="Keren R."/>
            <person name="Whittaker M."/>
            <person name="Farag I.F."/>
            <person name="Doudna J."/>
            <person name="Cate J.H.D."/>
            <person name="Banfield J.F."/>
        </authorList>
    </citation>
    <scope>NUCLEOTIDE SEQUENCE</scope>
    <source>
        <strain evidence="11">NC_groundwater_1664_Pr3_B-0.1um_52_9</strain>
    </source>
</reference>
<dbReference type="Pfam" id="PF22617">
    <property type="entry name" value="HCS_D2"/>
    <property type="match status" value="1"/>
</dbReference>
<dbReference type="InterPro" id="IPR000891">
    <property type="entry name" value="PYR_CT"/>
</dbReference>
<dbReference type="PANTHER" id="PTHR43538">
    <property type="entry name" value="ALPHA-IPM SYNTHASE/HOMOCITRATE SYNTHASE"/>
    <property type="match status" value="1"/>
</dbReference>
<evidence type="ECO:0000256" key="7">
    <source>
        <dbReference type="ARBA" id="ARBA00048263"/>
    </source>
</evidence>
<dbReference type="SMART" id="SM00917">
    <property type="entry name" value="LeuA_dimer"/>
    <property type="match status" value="1"/>
</dbReference>
<evidence type="ECO:0000256" key="9">
    <source>
        <dbReference type="RuleBase" id="RU003523"/>
    </source>
</evidence>
<dbReference type="PROSITE" id="PS00815">
    <property type="entry name" value="AIPM_HOMOCIT_SYNTH_1"/>
    <property type="match status" value="1"/>
</dbReference>
<dbReference type="Pfam" id="PF08502">
    <property type="entry name" value="LeuA_dimer"/>
    <property type="match status" value="1"/>
</dbReference>
<evidence type="ECO:0000256" key="3">
    <source>
        <dbReference type="ARBA" id="ARBA00022605"/>
    </source>
</evidence>
<dbReference type="GO" id="GO:0009097">
    <property type="term" value="P:isoleucine biosynthetic process"/>
    <property type="evidence" value="ECO:0007669"/>
    <property type="project" value="UniProtKB-UniRule"/>
</dbReference>
<dbReference type="Proteomes" id="UP000807825">
    <property type="component" value="Unassembled WGS sequence"/>
</dbReference>
<comment type="catalytic activity">
    <reaction evidence="7">
        <text>pyruvate + acetyl-CoA + H2O = (3R)-citramalate + CoA + H(+)</text>
        <dbReference type="Rhea" id="RHEA:19045"/>
        <dbReference type="ChEBI" id="CHEBI:15361"/>
        <dbReference type="ChEBI" id="CHEBI:15377"/>
        <dbReference type="ChEBI" id="CHEBI:15378"/>
        <dbReference type="ChEBI" id="CHEBI:30934"/>
        <dbReference type="ChEBI" id="CHEBI:57287"/>
        <dbReference type="ChEBI" id="CHEBI:57288"/>
        <dbReference type="EC" id="2.3.3.21"/>
    </reaction>
</comment>
<dbReference type="SUPFAM" id="SSF51569">
    <property type="entry name" value="Aldolase"/>
    <property type="match status" value="1"/>
</dbReference>
<dbReference type="EMBL" id="JACRDE010000395">
    <property type="protein sequence ID" value="MBI5250841.1"/>
    <property type="molecule type" value="Genomic_DNA"/>
</dbReference>
<dbReference type="InterPro" id="IPR036230">
    <property type="entry name" value="LeuA_allosteric_dom_sf"/>
</dbReference>
<keyword evidence="6" id="KW-0100">Branched-chain amino acid biosynthesis</keyword>
<evidence type="ECO:0000256" key="4">
    <source>
        <dbReference type="ARBA" id="ARBA00022624"/>
    </source>
</evidence>
<dbReference type="Gene3D" id="3.30.160.270">
    <property type="match status" value="1"/>
</dbReference>
<dbReference type="NCBIfam" id="TIGR00977">
    <property type="entry name" value="citramal_synth"/>
    <property type="match status" value="1"/>
</dbReference>
<dbReference type="InterPro" id="IPR013709">
    <property type="entry name" value="2-isopropylmalate_synth_dimer"/>
</dbReference>
<dbReference type="GO" id="GO:0003852">
    <property type="term" value="F:2-isopropylmalate synthase activity"/>
    <property type="evidence" value="ECO:0007669"/>
    <property type="project" value="InterPro"/>
</dbReference>
<accession>A0A9D6V6G0</accession>
<proteinExistence type="inferred from homology"/>
<dbReference type="SUPFAM" id="SSF110921">
    <property type="entry name" value="2-isopropylmalate synthase LeuA, allosteric (dimerisation) domain"/>
    <property type="match status" value="1"/>
</dbReference>
<dbReference type="CDD" id="cd07941">
    <property type="entry name" value="DRE_TIM_LeuA3"/>
    <property type="match status" value="1"/>
</dbReference>
<name>A0A9D6V6G0_9BACT</name>
<evidence type="ECO:0000256" key="2">
    <source>
        <dbReference type="ARBA" id="ARBA00006154"/>
    </source>
</evidence>
<keyword evidence="4" id="KW-0412">Isoleucine biosynthesis</keyword>
<dbReference type="PANTHER" id="PTHR43538:SF1">
    <property type="entry name" value="(R)-CITRAMALATE SYNTHASE"/>
    <property type="match status" value="1"/>
</dbReference>
<comment type="pathway">
    <text evidence="1">Amino-acid biosynthesis; L-isoleucine biosynthesis; 2-oxobutanoate from pyruvate: step 1/3.</text>
</comment>
<dbReference type="EC" id="2.3.3.21" evidence="8"/>
<evidence type="ECO:0000256" key="5">
    <source>
        <dbReference type="ARBA" id="ARBA00022679"/>
    </source>
</evidence>
<dbReference type="InterPro" id="IPR005675">
    <property type="entry name" value="Citramal_synthase"/>
</dbReference>
<dbReference type="InterPro" id="IPR002034">
    <property type="entry name" value="AIPM/Hcit_synth_CS"/>
</dbReference>
<protein>
    <recommendedName>
        <fullName evidence="8">Citramalate synthase</fullName>
        <ecNumber evidence="8">2.3.3.21</ecNumber>
    </recommendedName>
</protein>
<evidence type="ECO:0000256" key="1">
    <source>
        <dbReference type="ARBA" id="ARBA00004743"/>
    </source>
</evidence>
<dbReference type="AlphaFoldDB" id="A0A9D6V6G0"/>
<gene>
    <name evidence="11" type="ORF">HY912_15235</name>
</gene>
<dbReference type="PROSITE" id="PS50991">
    <property type="entry name" value="PYR_CT"/>
    <property type="match status" value="1"/>
</dbReference>
<evidence type="ECO:0000256" key="6">
    <source>
        <dbReference type="ARBA" id="ARBA00023304"/>
    </source>
</evidence>
<organism evidence="11 12">
    <name type="scientific">Desulfomonile tiedjei</name>
    <dbReference type="NCBI Taxonomy" id="2358"/>
    <lineage>
        <taxon>Bacteria</taxon>
        <taxon>Pseudomonadati</taxon>
        <taxon>Thermodesulfobacteriota</taxon>
        <taxon>Desulfomonilia</taxon>
        <taxon>Desulfomonilales</taxon>
        <taxon>Desulfomonilaceae</taxon>
        <taxon>Desulfomonile</taxon>
    </lineage>
</organism>
<dbReference type="InterPro" id="IPR013785">
    <property type="entry name" value="Aldolase_TIM"/>
</dbReference>